<dbReference type="GO" id="GO:0005886">
    <property type="term" value="C:plasma membrane"/>
    <property type="evidence" value="ECO:0007669"/>
    <property type="project" value="TreeGrafter"/>
</dbReference>
<protein>
    <submittedName>
        <fullName evidence="5">Amino acid/amide ABC transporter ATP-binding protein 1, HAAT family</fullName>
    </submittedName>
</protein>
<evidence type="ECO:0000313" key="5">
    <source>
        <dbReference type="EMBL" id="SDG33881.1"/>
    </source>
</evidence>
<evidence type="ECO:0000256" key="2">
    <source>
        <dbReference type="ARBA" id="ARBA00022741"/>
    </source>
</evidence>
<evidence type="ECO:0000256" key="1">
    <source>
        <dbReference type="ARBA" id="ARBA00022448"/>
    </source>
</evidence>
<reference evidence="5 6" key="1">
    <citation type="submission" date="2016-10" db="EMBL/GenBank/DDBJ databases">
        <authorList>
            <person name="de Groot N.N."/>
        </authorList>
    </citation>
    <scope>NUCLEOTIDE SEQUENCE [LARGE SCALE GENOMIC DNA]</scope>
    <source>
        <strain evidence="5 6">DSM 27375</strain>
    </source>
</reference>
<dbReference type="Pfam" id="PF12399">
    <property type="entry name" value="BCA_ABC_TP_C"/>
    <property type="match status" value="1"/>
</dbReference>
<dbReference type="PROSITE" id="PS50893">
    <property type="entry name" value="ABC_TRANSPORTER_2"/>
    <property type="match status" value="1"/>
</dbReference>
<dbReference type="GO" id="GO:0005524">
    <property type="term" value="F:ATP binding"/>
    <property type="evidence" value="ECO:0007669"/>
    <property type="project" value="UniProtKB-KW"/>
</dbReference>
<dbReference type="InterPro" id="IPR051120">
    <property type="entry name" value="ABC_AA/LPS_Transport"/>
</dbReference>
<dbReference type="PANTHER" id="PTHR45772">
    <property type="entry name" value="CONSERVED COMPONENT OF ABC TRANSPORTER FOR NATURAL AMINO ACIDS-RELATED"/>
    <property type="match status" value="1"/>
</dbReference>
<dbReference type="InterPro" id="IPR027417">
    <property type="entry name" value="P-loop_NTPase"/>
</dbReference>
<dbReference type="SMART" id="SM00382">
    <property type="entry name" value="AAA"/>
    <property type="match status" value="1"/>
</dbReference>
<dbReference type="GO" id="GO:0016887">
    <property type="term" value="F:ATP hydrolysis activity"/>
    <property type="evidence" value="ECO:0007669"/>
    <property type="project" value="InterPro"/>
</dbReference>
<proteinExistence type="predicted"/>
<dbReference type="Gene3D" id="3.40.50.300">
    <property type="entry name" value="P-loop containing nucleotide triphosphate hydrolases"/>
    <property type="match status" value="1"/>
</dbReference>
<dbReference type="OrthoDB" id="9806149at2"/>
<dbReference type="Proteomes" id="UP000182284">
    <property type="component" value="Unassembled WGS sequence"/>
</dbReference>
<dbReference type="FunFam" id="3.40.50.300:FF:000421">
    <property type="entry name" value="Branched-chain amino acid ABC transporter ATP-binding protein"/>
    <property type="match status" value="1"/>
</dbReference>
<evidence type="ECO:0000259" key="4">
    <source>
        <dbReference type="PROSITE" id="PS50893"/>
    </source>
</evidence>
<dbReference type="InterPro" id="IPR003439">
    <property type="entry name" value="ABC_transporter-like_ATP-bd"/>
</dbReference>
<accession>A0A1G7TFA9</accession>
<dbReference type="AlphaFoldDB" id="A0A1G7TFA9"/>
<dbReference type="CDD" id="cd03219">
    <property type="entry name" value="ABC_Mj1267_LivG_branched"/>
    <property type="match status" value="1"/>
</dbReference>
<dbReference type="PANTHER" id="PTHR45772:SF1">
    <property type="entry name" value="ABC TRANSPORTER ATP-BINDING PROTEIN"/>
    <property type="match status" value="1"/>
</dbReference>
<sequence length="255" mass="28044">MNGLEIDNVSLSFGGLKAVDGLSFSVEPGSVFTIIGPNGAGKSTVFNLICRIYDPSQGDIRFNGKSLRKAKSHEVINHGIARTFQNIELFEHASLLDNLLIGRIRHGKFGPLSELFFTRSQMRQELAHRRKAEEIIEFLDLEGYRHARVADLPYGVRKKTEMARALVSEPKILLLDEPSSGLTSEETDDTAFVIEDIREVLGVTVVMIEHDMKLVNKVSDMVLAINEGRFLASGSASEVQSDPDVQAAYLGGQAA</sequence>
<dbReference type="SUPFAM" id="SSF52540">
    <property type="entry name" value="P-loop containing nucleoside triphosphate hydrolases"/>
    <property type="match status" value="1"/>
</dbReference>
<keyword evidence="3 5" id="KW-0067">ATP-binding</keyword>
<feature type="domain" description="ABC transporter" evidence="4">
    <location>
        <begin position="4"/>
        <end position="252"/>
    </location>
</feature>
<dbReference type="EMBL" id="FNBL01000017">
    <property type="protein sequence ID" value="SDG33881.1"/>
    <property type="molecule type" value="Genomic_DNA"/>
</dbReference>
<keyword evidence="2" id="KW-0547">Nucleotide-binding</keyword>
<dbReference type="Pfam" id="PF00005">
    <property type="entry name" value="ABC_tran"/>
    <property type="match status" value="1"/>
</dbReference>
<dbReference type="InterPro" id="IPR032823">
    <property type="entry name" value="BCA_ABC_TP_C"/>
</dbReference>
<keyword evidence="1" id="KW-0813">Transport</keyword>
<organism evidence="5 6">
    <name type="scientific">Celeribacter baekdonensis</name>
    <dbReference type="NCBI Taxonomy" id="875171"/>
    <lineage>
        <taxon>Bacteria</taxon>
        <taxon>Pseudomonadati</taxon>
        <taxon>Pseudomonadota</taxon>
        <taxon>Alphaproteobacteria</taxon>
        <taxon>Rhodobacterales</taxon>
        <taxon>Roseobacteraceae</taxon>
        <taxon>Celeribacter</taxon>
    </lineage>
</organism>
<evidence type="ECO:0000256" key="3">
    <source>
        <dbReference type="ARBA" id="ARBA00022840"/>
    </source>
</evidence>
<gene>
    <name evidence="5" type="ORF">SAMN04488117_11737</name>
</gene>
<dbReference type="InterPro" id="IPR003593">
    <property type="entry name" value="AAA+_ATPase"/>
</dbReference>
<dbReference type="RefSeq" id="WP_009808037.1">
    <property type="nucleotide sequence ID" value="NZ_FNBL01000017.1"/>
</dbReference>
<name>A0A1G7TFA9_9RHOB</name>
<evidence type="ECO:0000313" key="6">
    <source>
        <dbReference type="Proteomes" id="UP000182284"/>
    </source>
</evidence>